<keyword evidence="7" id="KW-0067">ATP-binding</keyword>
<dbReference type="InterPro" id="IPR010994">
    <property type="entry name" value="RuvA_2-like"/>
</dbReference>
<dbReference type="InterPro" id="IPR036267">
    <property type="entry name" value="RuvA_C_sf"/>
</dbReference>
<keyword evidence="4" id="KW-0234">DNA repair</keyword>
<dbReference type="SUPFAM" id="SSF50249">
    <property type="entry name" value="Nucleic acid-binding proteins"/>
    <property type="match status" value="1"/>
</dbReference>
<dbReference type="GO" id="GO:0003677">
    <property type="term" value="F:DNA binding"/>
    <property type="evidence" value="ECO:0007669"/>
    <property type="project" value="UniProtKB-KW"/>
</dbReference>
<evidence type="ECO:0000259" key="6">
    <source>
        <dbReference type="Pfam" id="PF07499"/>
    </source>
</evidence>
<dbReference type="Gene3D" id="1.10.150.20">
    <property type="entry name" value="5' to 3' exonuclease, C-terminal subdomain"/>
    <property type="match status" value="1"/>
</dbReference>
<reference evidence="7" key="1">
    <citation type="submission" date="2012-10" db="EMBL/GenBank/DDBJ databases">
        <authorList>
            <person name="Sandrine L."/>
        </authorList>
    </citation>
    <scope>NUCLEOTIDE SEQUENCE</scope>
</reference>
<dbReference type="SUPFAM" id="SSF46929">
    <property type="entry name" value="DNA helicase RuvA subunit, C-terminal domain"/>
    <property type="match status" value="1"/>
</dbReference>
<dbReference type="GO" id="GO:0009379">
    <property type="term" value="C:Holliday junction helicase complex"/>
    <property type="evidence" value="ECO:0007669"/>
    <property type="project" value="InterPro"/>
</dbReference>
<evidence type="ECO:0000256" key="2">
    <source>
        <dbReference type="ARBA" id="ARBA00022763"/>
    </source>
</evidence>
<evidence type="ECO:0000256" key="3">
    <source>
        <dbReference type="ARBA" id="ARBA00023125"/>
    </source>
</evidence>
<dbReference type="GO" id="GO:0006310">
    <property type="term" value="P:DNA recombination"/>
    <property type="evidence" value="ECO:0007669"/>
    <property type="project" value="InterPro"/>
</dbReference>
<dbReference type="Pfam" id="PF07499">
    <property type="entry name" value="RuvA_C"/>
    <property type="match status" value="1"/>
</dbReference>
<protein>
    <submittedName>
        <fullName evidence="7">Putative Holliday junction ATPdependent DNA helicase ruvA</fullName>
    </submittedName>
</protein>
<dbReference type="Pfam" id="PF01330">
    <property type="entry name" value="RuvA_N"/>
    <property type="match status" value="1"/>
</dbReference>
<gene>
    <name evidence="7" type="ORF">BN138_117</name>
</gene>
<organism evidence="7">
    <name type="scientific">termite gut metagenome</name>
    <dbReference type="NCBI Taxonomy" id="433724"/>
    <lineage>
        <taxon>unclassified sequences</taxon>
        <taxon>metagenomes</taxon>
        <taxon>organismal metagenomes</taxon>
    </lineage>
</organism>
<dbReference type="Gene3D" id="2.40.50.140">
    <property type="entry name" value="Nucleic acid-binding proteins"/>
    <property type="match status" value="1"/>
</dbReference>
<keyword evidence="7" id="KW-0347">Helicase</keyword>
<feature type="domain" description="DNA helicase Holliday junction RuvA type" evidence="5">
    <location>
        <begin position="1"/>
        <end position="62"/>
    </location>
</feature>
<keyword evidence="2" id="KW-0227">DNA damage</keyword>
<accession>S0DDW0</accession>
<dbReference type="SUPFAM" id="SSF47781">
    <property type="entry name" value="RuvA domain 2-like"/>
    <property type="match status" value="1"/>
</dbReference>
<dbReference type="EMBL" id="HF548275">
    <property type="protein sequence ID" value="CCO20929.1"/>
    <property type="molecule type" value="Genomic_DNA"/>
</dbReference>
<evidence type="ECO:0000259" key="5">
    <source>
        <dbReference type="Pfam" id="PF01330"/>
    </source>
</evidence>
<feature type="domain" description="Holliday junction DNA helicase RuvA C-terminal" evidence="6">
    <location>
        <begin position="159"/>
        <end position="199"/>
    </location>
</feature>
<dbReference type="InterPro" id="IPR012340">
    <property type="entry name" value="NA-bd_OB-fold"/>
</dbReference>
<dbReference type="Gene3D" id="1.10.8.10">
    <property type="entry name" value="DNA helicase RuvA subunit, C-terminal domain"/>
    <property type="match status" value="1"/>
</dbReference>
<name>S0DDW0_9ZZZZ</name>
<evidence type="ECO:0000313" key="7">
    <source>
        <dbReference type="EMBL" id="CCO20929.1"/>
    </source>
</evidence>
<evidence type="ECO:0000256" key="4">
    <source>
        <dbReference type="ARBA" id="ARBA00023204"/>
    </source>
</evidence>
<dbReference type="AlphaFoldDB" id="S0DDW0"/>
<keyword evidence="7" id="KW-0547">Nucleotide-binding</keyword>
<dbReference type="NCBIfam" id="TIGR00084">
    <property type="entry name" value="ruvA"/>
    <property type="match status" value="1"/>
</dbReference>
<keyword evidence="3" id="KW-0238">DNA-binding</keyword>
<proteinExistence type="inferred from homology"/>
<dbReference type="InterPro" id="IPR000085">
    <property type="entry name" value="RuvA"/>
</dbReference>
<dbReference type="InterPro" id="IPR013849">
    <property type="entry name" value="DNA_helicase_Holl-junc_RuvA_I"/>
</dbReference>
<evidence type="ECO:0000256" key="1">
    <source>
        <dbReference type="ARBA" id="ARBA00022490"/>
    </source>
</evidence>
<dbReference type="GO" id="GO:0005524">
    <property type="term" value="F:ATP binding"/>
    <property type="evidence" value="ECO:0007669"/>
    <property type="project" value="InterPro"/>
</dbReference>
<dbReference type="GO" id="GO:0009378">
    <property type="term" value="F:four-way junction helicase activity"/>
    <property type="evidence" value="ECO:0007669"/>
    <property type="project" value="InterPro"/>
</dbReference>
<keyword evidence="1" id="KW-0963">Cytoplasm</keyword>
<dbReference type="HAMAP" id="MF_00031">
    <property type="entry name" value="DNA_HJ_migration_RuvA"/>
    <property type="match status" value="1"/>
</dbReference>
<dbReference type="InterPro" id="IPR011114">
    <property type="entry name" value="RuvA_C"/>
</dbReference>
<dbReference type="CDD" id="cd14332">
    <property type="entry name" value="UBA_RuvA_C"/>
    <property type="match status" value="1"/>
</dbReference>
<dbReference type="GO" id="GO:0006281">
    <property type="term" value="P:DNA repair"/>
    <property type="evidence" value="ECO:0007669"/>
    <property type="project" value="UniProtKB-KW"/>
</dbReference>
<sequence>MIYSLTGIIDEAAPGLAVIRCAGVGYLVHMPQSAVGALPAPGGEATVYTCLNVAENDVSLYGFPTRAEREMFLMLTGVSGVGPKAALSILSVLTPDRVALAVSAGDFKAFTAASGVGPKLGQRLVLELRDKVAKSFASGGITAADLAAAPAPGGQSAPSQAVAALVGLGYTQSEAASAVAQIDPGLPAAEIIRLSLRSMGA</sequence>
<dbReference type="Pfam" id="PF14520">
    <property type="entry name" value="HHH_5"/>
    <property type="match status" value="1"/>
</dbReference>
<reference evidence="7" key="2">
    <citation type="journal article" date="2013" name="Biotechnol. Biofuels">
        <title>Mining for hemicellulases in the fungus-growing termite Pseudacanthotermes militaris using functional metagenomics.</title>
        <authorList>
            <person name="Bastien G."/>
            <person name="Arnal G."/>
            <person name="Bozonnet S."/>
            <person name="Laguerre S."/>
            <person name="Ferreira F."/>
            <person name="Faure R."/>
            <person name="Henrissat B."/>
            <person name="Lefevre F."/>
            <person name="Robe P."/>
            <person name="Bouchez O."/>
            <person name="Noirot C."/>
            <person name="Dumon C."/>
            <person name="O'Donohue M."/>
        </authorList>
    </citation>
    <scope>NUCLEOTIDE SEQUENCE</scope>
</reference>
<keyword evidence="7" id="KW-0378">Hydrolase</keyword>